<evidence type="ECO:0000313" key="1">
    <source>
        <dbReference type="EMBL" id="TEB30867.1"/>
    </source>
</evidence>
<comment type="caution">
    <text evidence="1">The sequence shown here is derived from an EMBL/GenBank/DDBJ whole genome shotgun (WGS) entry which is preliminary data.</text>
</comment>
<dbReference type="EMBL" id="QPFP01000021">
    <property type="protein sequence ID" value="TEB30867.1"/>
    <property type="molecule type" value="Genomic_DNA"/>
</dbReference>
<protein>
    <submittedName>
        <fullName evidence="1">Uncharacterized protein</fullName>
    </submittedName>
</protein>
<gene>
    <name evidence="1" type="ORF">FA13DRAFT_1774619</name>
</gene>
<sequence length="206" mass="22855">MSTPITREYFISPDHVLTALRGPNWPHAPAMMSIVTDDGQLTDVPVPAEWVQRGTLPEGFAVDFLFDPEELVLKVKNSGKNYMESWVLTECPWREIPPQAIQQMTGIVNDVGNLKIVPQWLYDRKRELTSVSVAQNTTPETIIAQRRAQADAGADVGYQAASGSGERKEKKKGFFKGLFSGKKKDIVRVGGIAEHKQSFESGARPD</sequence>
<evidence type="ECO:0000313" key="2">
    <source>
        <dbReference type="Proteomes" id="UP000298030"/>
    </source>
</evidence>
<organism evidence="1 2">
    <name type="scientific">Coprinellus micaceus</name>
    <name type="common">Glistening ink-cap mushroom</name>
    <name type="synonym">Coprinus micaceus</name>
    <dbReference type="NCBI Taxonomy" id="71717"/>
    <lineage>
        <taxon>Eukaryota</taxon>
        <taxon>Fungi</taxon>
        <taxon>Dikarya</taxon>
        <taxon>Basidiomycota</taxon>
        <taxon>Agaricomycotina</taxon>
        <taxon>Agaricomycetes</taxon>
        <taxon>Agaricomycetidae</taxon>
        <taxon>Agaricales</taxon>
        <taxon>Agaricineae</taxon>
        <taxon>Psathyrellaceae</taxon>
        <taxon>Coprinellus</taxon>
    </lineage>
</organism>
<dbReference type="Proteomes" id="UP000298030">
    <property type="component" value="Unassembled WGS sequence"/>
</dbReference>
<accession>A0A4Y7T9M5</accession>
<name>A0A4Y7T9M5_COPMI</name>
<reference evidence="1 2" key="1">
    <citation type="journal article" date="2019" name="Nat. Ecol. Evol.">
        <title>Megaphylogeny resolves global patterns of mushroom evolution.</title>
        <authorList>
            <person name="Varga T."/>
            <person name="Krizsan K."/>
            <person name="Foldi C."/>
            <person name="Dima B."/>
            <person name="Sanchez-Garcia M."/>
            <person name="Sanchez-Ramirez S."/>
            <person name="Szollosi G.J."/>
            <person name="Szarkandi J.G."/>
            <person name="Papp V."/>
            <person name="Albert L."/>
            <person name="Andreopoulos W."/>
            <person name="Angelini C."/>
            <person name="Antonin V."/>
            <person name="Barry K.W."/>
            <person name="Bougher N.L."/>
            <person name="Buchanan P."/>
            <person name="Buyck B."/>
            <person name="Bense V."/>
            <person name="Catcheside P."/>
            <person name="Chovatia M."/>
            <person name="Cooper J."/>
            <person name="Damon W."/>
            <person name="Desjardin D."/>
            <person name="Finy P."/>
            <person name="Geml J."/>
            <person name="Haridas S."/>
            <person name="Hughes K."/>
            <person name="Justo A."/>
            <person name="Karasinski D."/>
            <person name="Kautmanova I."/>
            <person name="Kiss B."/>
            <person name="Kocsube S."/>
            <person name="Kotiranta H."/>
            <person name="LaButti K.M."/>
            <person name="Lechner B.E."/>
            <person name="Liimatainen K."/>
            <person name="Lipzen A."/>
            <person name="Lukacs Z."/>
            <person name="Mihaltcheva S."/>
            <person name="Morgado L.N."/>
            <person name="Niskanen T."/>
            <person name="Noordeloos M.E."/>
            <person name="Ohm R.A."/>
            <person name="Ortiz-Santana B."/>
            <person name="Ovrebo C."/>
            <person name="Racz N."/>
            <person name="Riley R."/>
            <person name="Savchenko A."/>
            <person name="Shiryaev A."/>
            <person name="Soop K."/>
            <person name="Spirin V."/>
            <person name="Szebenyi C."/>
            <person name="Tomsovsky M."/>
            <person name="Tulloss R.E."/>
            <person name="Uehling J."/>
            <person name="Grigoriev I.V."/>
            <person name="Vagvolgyi C."/>
            <person name="Papp T."/>
            <person name="Martin F.M."/>
            <person name="Miettinen O."/>
            <person name="Hibbett D.S."/>
            <person name="Nagy L.G."/>
        </authorList>
    </citation>
    <scope>NUCLEOTIDE SEQUENCE [LARGE SCALE GENOMIC DNA]</scope>
    <source>
        <strain evidence="1 2">FP101781</strain>
    </source>
</reference>
<dbReference type="AlphaFoldDB" id="A0A4Y7T9M5"/>
<keyword evidence="2" id="KW-1185">Reference proteome</keyword>
<proteinExistence type="predicted"/>
<dbReference type="OrthoDB" id="2899474at2759"/>